<dbReference type="EMBL" id="NOII01000013">
    <property type="protein sequence ID" value="OYD56363.1"/>
    <property type="molecule type" value="Genomic_DNA"/>
</dbReference>
<feature type="region of interest" description="Disordered" evidence="1">
    <location>
        <begin position="1"/>
        <end position="25"/>
    </location>
</feature>
<accession>A0A235F5I7</accession>
<evidence type="ECO:0000256" key="1">
    <source>
        <dbReference type="SAM" id="MobiDB-lite"/>
    </source>
</evidence>
<proteinExistence type="predicted"/>
<gene>
    <name evidence="2" type="ORF">CGZ90_17565</name>
</gene>
<evidence type="ECO:0000313" key="2">
    <source>
        <dbReference type="EMBL" id="OYD56363.1"/>
    </source>
</evidence>
<name>A0A235F5I7_9BACL</name>
<dbReference type="Proteomes" id="UP000215059">
    <property type="component" value="Unassembled WGS sequence"/>
</dbReference>
<keyword evidence="3" id="KW-1185">Reference proteome</keyword>
<reference evidence="2 3" key="1">
    <citation type="submission" date="2017-07" db="EMBL/GenBank/DDBJ databases">
        <title>Fictibacillus sp. nov. GDSW-R2A3 Genome sequencing and assembly.</title>
        <authorList>
            <person name="Mayilraj S."/>
        </authorList>
    </citation>
    <scope>NUCLEOTIDE SEQUENCE [LARGE SCALE GENOMIC DNA]</scope>
    <source>
        <strain evidence="2 3">GDSW-R2A3</strain>
    </source>
</reference>
<feature type="compositionally biased region" description="Polar residues" evidence="1">
    <location>
        <begin position="7"/>
        <end position="23"/>
    </location>
</feature>
<comment type="caution">
    <text evidence="2">The sequence shown here is derived from an EMBL/GenBank/DDBJ whole genome shotgun (WGS) entry which is preliminary data.</text>
</comment>
<protein>
    <submittedName>
        <fullName evidence="2">Uncharacterized protein</fullName>
    </submittedName>
</protein>
<sequence length="114" mass="13109">MHDARVNWSSAMDASSVNWSSSGKGHDLRQLQGDIFDIIQDEWSVMKDVHAELNEQEKLSSEESTKLSELIQARYEAIHNYNRSVNNEKQEALNAETERVLKLINDYAENARTE</sequence>
<organism evidence="2 3">
    <name type="scientific">Fictibacillus aquaticus</name>
    <dbReference type="NCBI Taxonomy" id="2021314"/>
    <lineage>
        <taxon>Bacteria</taxon>
        <taxon>Bacillati</taxon>
        <taxon>Bacillota</taxon>
        <taxon>Bacilli</taxon>
        <taxon>Bacillales</taxon>
        <taxon>Fictibacillaceae</taxon>
        <taxon>Fictibacillus</taxon>
    </lineage>
</organism>
<evidence type="ECO:0000313" key="3">
    <source>
        <dbReference type="Proteomes" id="UP000215059"/>
    </source>
</evidence>
<dbReference type="AlphaFoldDB" id="A0A235F5I7"/>